<dbReference type="SUPFAM" id="SSF46689">
    <property type="entry name" value="Homeodomain-like"/>
    <property type="match status" value="1"/>
</dbReference>
<dbReference type="Proteomes" id="UP000494111">
    <property type="component" value="Unassembled WGS sequence"/>
</dbReference>
<evidence type="ECO:0000256" key="2">
    <source>
        <dbReference type="ARBA" id="ARBA00023125"/>
    </source>
</evidence>
<gene>
    <name evidence="6" type="ORF">LMG3458_02920</name>
</gene>
<evidence type="ECO:0000256" key="3">
    <source>
        <dbReference type="ARBA" id="ARBA00023163"/>
    </source>
</evidence>
<proteinExistence type="predicted"/>
<evidence type="ECO:0000256" key="1">
    <source>
        <dbReference type="ARBA" id="ARBA00023015"/>
    </source>
</evidence>
<keyword evidence="2 4" id="KW-0238">DNA-binding</keyword>
<dbReference type="SUPFAM" id="SSF48498">
    <property type="entry name" value="Tetracyclin repressor-like, C-terminal domain"/>
    <property type="match status" value="1"/>
</dbReference>
<dbReference type="EMBL" id="CADIJO010000009">
    <property type="protein sequence ID" value="CAB3705882.1"/>
    <property type="molecule type" value="Genomic_DNA"/>
</dbReference>
<dbReference type="PROSITE" id="PS50977">
    <property type="entry name" value="HTH_TETR_2"/>
    <property type="match status" value="1"/>
</dbReference>
<feature type="DNA-binding region" description="H-T-H motif" evidence="4">
    <location>
        <begin position="46"/>
        <end position="65"/>
    </location>
</feature>
<dbReference type="Pfam" id="PF16925">
    <property type="entry name" value="TetR_C_13"/>
    <property type="match status" value="1"/>
</dbReference>
<sequence>MARPAPSRASRSPALAAASLPPADTRQRLLQATEFLVYSGGIHATGIDLIVKTSGVARKSLYQLYPNKDALVAAALEARDARWMRWFIDATSTAATPHARLLSMFDALREWFASDGFRGCAFLNAAGEIGDDASPILAVSREHKARLLAYVRDLTHAAALPNPDDTALQLLVLLDGAIAVALVSRDPSIADHARRAAQAVLQAAGLHVDDANSPS</sequence>
<accession>A0A6S7A1C6</accession>
<protein>
    <recommendedName>
        <fullName evidence="5">HTH tetR-type domain-containing protein</fullName>
    </recommendedName>
</protein>
<evidence type="ECO:0000313" key="6">
    <source>
        <dbReference type="EMBL" id="CAB3705882.1"/>
    </source>
</evidence>
<dbReference type="Gene3D" id="1.10.357.10">
    <property type="entry name" value="Tetracycline Repressor, domain 2"/>
    <property type="match status" value="1"/>
</dbReference>
<reference evidence="6 7" key="1">
    <citation type="submission" date="2020-04" db="EMBL/GenBank/DDBJ databases">
        <authorList>
            <person name="De Canck E."/>
        </authorList>
    </citation>
    <scope>NUCLEOTIDE SEQUENCE [LARGE SCALE GENOMIC DNA]</scope>
    <source>
        <strain evidence="6 7">LMG 3458</strain>
    </source>
</reference>
<organism evidence="6 7">
    <name type="scientific">Achromobacter deleyi</name>
    <dbReference type="NCBI Taxonomy" id="1353891"/>
    <lineage>
        <taxon>Bacteria</taxon>
        <taxon>Pseudomonadati</taxon>
        <taxon>Pseudomonadota</taxon>
        <taxon>Betaproteobacteria</taxon>
        <taxon>Burkholderiales</taxon>
        <taxon>Alcaligenaceae</taxon>
        <taxon>Achromobacter</taxon>
    </lineage>
</organism>
<evidence type="ECO:0000259" key="5">
    <source>
        <dbReference type="PROSITE" id="PS50977"/>
    </source>
</evidence>
<dbReference type="AlphaFoldDB" id="A0A6S7A1C6"/>
<keyword evidence="3" id="KW-0804">Transcription</keyword>
<dbReference type="InterPro" id="IPR001647">
    <property type="entry name" value="HTH_TetR"/>
</dbReference>
<dbReference type="PANTHER" id="PTHR47506">
    <property type="entry name" value="TRANSCRIPTIONAL REGULATORY PROTEIN"/>
    <property type="match status" value="1"/>
</dbReference>
<dbReference type="InterPro" id="IPR009057">
    <property type="entry name" value="Homeodomain-like_sf"/>
</dbReference>
<dbReference type="Pfam" id="PF00440">
    <property type="entry name" value="TetR_N"/>
    <property type="match status" value="1"/>
</dbReference>
<name>A0A6S7A1C6_9BURK</name>
<dbReference type="InterPro" id="IPR036271">
    <property type="entry name" value="Tet_transcr_reg_TetR-rel_C_sf"/>
</dbReference>
<dbReference type="RefSeq" id="WP_175193043.1">
    <property type="nucleotide sequence ID" value="NZ_CADIJO010000009.1"/>
</dbReference>
<dbReference type="GO" id="GO:0003677">
    <property type="term" value="F:DNA binding"/>
    <property type="evidence" value="ECO:0007669"/>
    <property type="project" value="UniProtKB-UniRule"/>
</dbReference>
<dbReference type="InterPro" id="IPR011075">
    <property type="entry name" value="TetR_C"/>
</dbReference>
<feature type="domain" description="HTH tetR-type" evidence="5">
    <location>
        <begin position="23"/>
        <end position="83"/>
    </location>
</feature>
<evidence type="ECO:0000313" key="7">
    <source>
        <dbReference type="Proteomes" id="UP000494111"/>
    </source>
</evidence>
<evidence type="ECO:0000256" key="4">
    <source>
        <dbReference type="PROSITE-ProRule" id="PRU00335"/>
    </source>
</evidence>
<dbReference type="PANTHER" id="PTHR47506:SF3">
    <property type="entry name" value="HTH-TYPE TRANSCRIPTIONAL REGULATOR LMRA"/>
    <property type="match status" value="1"/>
</dbReference>
<keyword evidence="1" id="KW-0805">Transcription regulation</keyword>